<organism evidence="1 2">
    <name type="scientific">Nonlabens ulvanivorans</name>
    <name type="common">Persicivirga ulvanivorans</name>
    <dbReference type="NCBI Taxonomy" id="906888"/>
    <lineage>
        <taxon>Bacteria</taxon>
        <taxon>Pseudomonadati</taxon>
        <taxon>Bacteroidota</taxon>
        <taxon>Flavobacteriia</taxon>
        <taxon>Flavobacteriales</taxon>
        <taxon>Flavobacteriaceae</taxon>
        <taxon>Nonlabens</taxon>
    </lineage>
</organism>
<dbReference type="Proteomes" id="UP000029226">
    <property type="component" value="Unassembled WGS sequence"/>
</dbReference>
<proteinExistence type="predicted"/>
<evidence type="ECO:0000313" key="2">
    <source>
        <dbReference type="Proteomes" id="UP000029226"/>
    </source>
</evidence>
<dbReference type="EMBL" id="BBMM01000001">
    <property type="protein sequence ID" value="GAK98918.1"/>
    <property type="molecule type" value="Genomic_DNA"/>
</dbReference>
<dbReference type="AlphaFoldDB" id="A0A090QAY1"/>
<gene>
    <name evidence="1" type="ORF">JCM19314_2949</name>
</gene>
<sequence length="564" mass="65626">MFYQIIQNQKHNKSLNTVKGNFVESFLLDTNTNIPIGSKKEKPLTIKFSAQNENSFININTESVLFTEESLISRSQEINTSFDSSSYSILGTYKYETKYLYLNSELIISQGKSNRNGVNKINGIFTLDNQYQTTYQRVLNTTFQIKNKSSKIHDFNILIGDKHVINDYESSGINEFNQIVKNKTFNLNGQYEHYLIKKNKLKLMLLSNINLIQSNFHIANTNNTSIEDQGIESNNIWINKLQTKYQPNKNFIASLTLNNTNLSFNSRSSSNSFFQPTILNPNLTVRTKIWGGIINEFEYSNKYERITTRPSSQINIFNTNTISESNSISNPFQKSHNFEYRLKWGGDYIDSWNSSISYSTKNNLLISNYSFTENSTNVQYFNQDLDEQQWFAQISRDFLFLKKFNVKIRIDYSSIKSFQSSEGNIASIKNENTSLNFEVSKRLGKHWFFRSTSNFARNNVTFNDSFSNQVFNLSTDLDLEYAFEKSTAKIEYKLNDFGLNNYLHFLNTEYTYNIDKWSSSLSISAINLLDINSIDRKNISPQATFTSSLLIPRRRIIFSWRIYF</sequence>
<comment type="caution">
    <text evidence="1">The sequence shown here is derived from an EMBL/GenBank/DDBJ whole genome shotgun (WGS) entry which is preliminary data.</text>
</comment>
<protein>
    <submittedName>
        <fullName evidence="1">Uncharacterized protein</fullName>
    </submittedName>
</protein>
<name>A0A090QAY1_NONUL</name>
<reference evidence="1 2" key="1">
    <citation type="journal article" date="2014" name="Genome Announc.">
        <title>Draft Genome Sequences of Marine Flavobacterium Nonlabens Strains NR17, NR24, NR27, NR32, NR33, and Ara13.</title>
        <authorList>
            <person name="Nakanishi M."/>
            <person name="Meirelles P."/>
            <person name="Suzuki R."/>
            <person name="Takatani N."/>
            <person name="Mino S."/>
            <person name="Suda W."/>
            <person name="Oshima K."/>
            <person name="Hattori M."/>
            <person name="Ohkuma M."/>
            <person name="Hosokawa M."/>
            <person name="Miyashita K."/>
            <person name="Thompson F.L."/>
            <person name="Niwa A."/>
            <person name="Sawabe T."/>
            <person name="Sawabe T."/>
        </authorList>
    </citation>
    <scope>NUCLEOTIDE SEQUENCE [LARGE SCALE GENOMIC DNA]</scope>
    <source>
        <strain evidence="2">JCM19314</strain>
    </source>
</reference>
<evidence type="ECO:0000313" key="1">
    <source>
        <dbReference type="EMBL" id="GAK98918.1"/>
    </source>
</evidence>
<accession>A0A090QAY1</accession>